<comment type="caution">
    <text evidence="1">The sequence shown here is derived from an EMBL/GenBank/DDBJ whole genome shotgun (WGS) entry which is preliminary data.</text>
</comment>
<keyword evidence="2" id="KW-1185">Reference proteome</keyword>
<evidence type="ECO:0000313" key="2">
    <source>
        <dbReference type="Proteomes" id="UP001589773"/>
    </source>
</evidence>
<dbReference type="Proteomes" id="UP001589773">
    <property type="component" value="Unassembled WGS sequence"/>
</dbReference>
<dbReference type="SUPFAM" id="SSF55729">
    <property type="entry name" value="Acyl-CoA N-acyltransferases (Nat)"/>
    <property type="match status" value="1"/>
</dbReference>
<dbReference type="RefSeq" id="WP_379679208.1">
    <property type="nucleotide sequence ID" value="NZ_JBHLWP010000011.1"/>
</dbReference>
<dbReference type="Gene3D" id="3.40.630.30">
    <property type="match status" value="1"/>
</dbReference>
<sequence length="228" mass="26691">MFLQHYNTLLEVIKLPKAELCFTQEIDPDDIKKTYRTYTKPHPRFKLIRHKTIGAALIDLSVFPDRQAYLDHIKGKNQGGYHAKRARNRGYAVQEIDRNNYVDDIHEINTSLDERQGRPMDQKYLEKREHFEKQKHFRYYGVLNSQGKLVAYANLGIYGNFAAFSQMLGIRNNDGIMHLLLTEAICRLIDDGQVRYVMYDTFFGAQPGLKTFKTILGFRPYRASYTLQ</sequence>
<evidence type="ECO:0000313" key="1">
    <source>
        <dbReference type="EMBL" id="MFC0252444.1"/>
    </source>
</evidence>
<reference evidence="1 2" key="1">
    <citation type="submission" date="2024-09" db="EMBL/GenBank/DDBJ databases">
        <authorList>
            <person name="Sun Q."/>
            <person name="Mori K."/>
        </authorList>
    </citation>
    <scope>NUCLEOTIDE SEQUENCE [LARGE SCALE GENOMIC DNA]</scope>
    <source>
        <strain evidence="1 2">CCM 7792</strain>
    </source>
</reference>
<protein>
    <submittedName>
        <fullName evidence="1">Uncharacterized protein</fullName>
    </submittedName>
</protein>
<gene>
    <name evidence="1" type="ORF">ACFFJK_11140</name>
</gene>
<organism evidence="1 2">
    <name type="scientific">Massilia consociata</name>
    <dbReference type="NCBI Taxonomy" id="760117"/>
    <lineage>
        <taxon>Bacteria</taxon>
        <taxon>Pseudomonadati</taxon>
        <taxon>Pseudomonadota</taxon>
        <taxon>Betaproteobacteria</taxon>
        <taxon>Burkholderiales</taxon>
        <taxon>Oxalobacteraceae</taxon>
        <taxon>Telluria group</taxon>
        <taxon>Massilia</taxon>
    </lineage>
</organism>
<proteinExistence type="predicted"/>
<dbReference type="EMBL" id="JBHLWP010000011">
    <property type="protein sequence ID" value="MFC0252444.1"/>
    <property type="molecule type" value="Genomic_DNA"/>
</dbReference>
<dbReference type="InterPro" id="IPR016181">
    <property type="entry name" value="Acyl_CoA_acyltransferase"/>
</dbReference>
<accession>A0ABV6FFZ4</accession>
<name>A0ABV6FFZ4_9BURK</name>